<feature type="chain" id="PRO_5014708082" evidence="1">
    <location>
        <begin position="26"/>
        <end position="110"/>
    </location>
</feature>
<dbReference type="AlphaFoldDB" id="A0A2M4DC48"/>
<feature type="signal peptide" evidence="1">
    <location>
        <begin position="1"/>
        <end position="25"/>
    </location>
</feature>
<evidence type="ECO:0000313" key="2">
    <source>
        <dbReference type="EMBL" id="MBW75089.1"/>
    </source>
</evidence>
<protein>
    <submittedName>
        <fullName evidence="2">Putative secreted protein</fullName>
    </submittedName>
</protein>
<sequence>MLLLVSSIWLWFFLFWFFNNHLAKAQSSKIKDHTMQTHTPLLHTHTHSHTYTVVRVASGPISRWVVSWLVVSSVTSCPRKKGCASPSPPPPRPRFYLFSGRSTPRVAAAC</sequence>
<name>A0A2M4DC48_ANODA</name>
<reference evidence="2" key="1">
    <citation type="submission" date="2018-01" db="EMBL/GenBank/DDBJ databases">
        <title>An insight into the sialome of Amazonian anophelines.</title>
        <authorList>
            <person name="Ribeiro J.M."/>
            <person name="Scarpassa V."/>
            <person name="Calvo E."/>
        </authorList>
    </citation>
    <scope>NUCLEOTIDE SEQUENCE</scope>
</reference>
<keyword evidence="1" id="KW-0732">Signal</keyword>
<proteinExistence type="predicted"/>
<evidence type="ECO:0000256" key="1">
    <source>
        <dbReference type="SAM" id="SignalP"/>
    </source>
</evidence>
<dbReference type="EMBL" id="GGFL01010911">
    <property type="protein sequence ID" value="MBW75089.1"/>
    <property type="molecule type" value="Transcribed_RNA"/>
</dbReference>
<organism evidence="2">
    <name type="scientific">Anopheles darlingi</name>
    <name type="common">Mosquito</name>
    <dbReference type="NCBI Taxonomy" id="43151"/>
    <lineage>
        <taxon>Eukaryota</taxon>
        <taxon>Metazoa</taxon>
        <taxon>Ecdysozoa</taxon>
        <taxon>Arthropoda</taxon>
        <taxon>Hexapoda</taxon>
        <taxon>Insecta</taxon>
        <taxon>Pterygota</taxon>
        <taxon>Neoptera</taxon>
        <taxon>Endopterygota</taxon>
        <taxon>Diptera</taxon>
        <taxon>Nematocera</taxon>
        <taxon>Culicoidea</taxon>
        <taxon>Culicidae</taxon>
        <taxon>Anophelinae</taxon>
        <taxon>Anopheles</taxon>
    </lineage>
</organism>
<accession>A0A2M4DC48</accession>